<dbReference type="OrthoDB" id="9807115at2"/>
<dbReference type="Proteomes" id="UP000027725">
    <property type="component" value="Unassembled WGS sequence"/>
</dbReference>
<comment type="similarity">
    <text evidence="8">Belongs to the binding-protein-dependent transport system permease family. LivHM subfamily.</text>
</comment>
<organism evidence="10 11">
    <name type="scientific">Thioclava dalianensis</name>
    <dbReference type="NCBI Taxonomy" id="1185766"/>
    <lineage>
        <taxon>Bacteria</taxon>
        <taxon>Pseudomonadati</taxon>
        <taxon>Pseudomonadota</taxon>
        <taxon>Alphaproteobacteria</taxon>
        <taxon>Rhodobacterales</taxon>
        <taxon>Paracoccaceae</taxon>
        <taxon>Thioclava</taxon>
    </lineage>
</organism>
<evidence type="ECO:0000313" key="11">
    <source>
        <dbReference type="Proteomes" id="UP000027725"/>
    </source>
</evidence>
<evidence type="ECO:0000256" key="8">
    <source>
        <dbReference type="ARBA" id="ARBA00037998"/>
    </source>
</evidence>
<accession>A0A074U8Z4</accession>
<dbReference type="CDD" id="cd06582">
    <property type="entry name" value="TM_PBP1_LivH_like"/>
    <property type="match status" value="1"/>
</dbReference>
<keyword evidence="11" id="KW-1185">Reference proteome</keyword>
<evidence type="ECO:0000313" key="10">
    <source>
        <dbReference type="EMBL" id="KEP71152.1"/>
    </source>
</evidence>
<comment type="caution">
    <text evidence="10">The sequence shown here is derived from an EMBL/GenBank/DDBJ whole genome shotgun (WGS) entry which is preliminary data.</text>
</comment>
<protein>
    <submittedName>
        <fullName evidence="10">ABC transporter permease</fullName>
    </submittedName>
</protein>
<feature type="transmembrane region" description="Helical" evidence="9">
    <location>
        <begin position="188"/>
        <end position="210"/>
    </location>
</feature>
<name>A0A074U8Z4_9RHOB</name>
<dbReference type="GO" id="GO:0006865">
    <property type="term" value="P:amino acid transport"/>
    <property type="evidence" value="ECO:0007669"/>
    <property type="project" value="UniProtKB-KW"/>
</dbReference>
<gene>
    <name evidence="10" type="ORF">DL1_10920</name>
</gene>
<feature type="transmembrane region" description="Helical" evidence="9">
    <location>
        <begin position="264"/>
        <end position="286"/>
    </location>
</feature>
<keyword evidence="2" id="KW-0813">Transport</keyword>
<feature type="transmembrane region" description="Helical" evidence="9">
    <location>
        <begin position="94"/>
        <end position="117"/>
    </location>
</feature>
<evidence type="ECO:0000256" key="6">
    <source>
        <dbReference type="ARBA" id="ARBA00022989"/>
    </source>
</evidence>
<keyword evidence="3" id="KW-1003">Cell membrane</keyword>
<evidence type="ECO:0000256" key="7">
    <source>
        <dbReference type="ARBA" id="ARBA00023136"/>
    </source>
</evidence>
<keyword evidence="4 9" id="KW-0812">Transmembrane</keyword>
<evidence type="ECO:0000256" key="3">
    <source>
        <dbReference type="ARBA" id="ARBA00022475"/>
    </source>
</evidence>
<dbReference type="RefSeq" id="WP_038062709.1">
    <property type="nucleotide sequence ID" value="NZ_FOVB01000003.1"/>
</dbReference>
<proteinExistence type="inferred from homology"/>
<keyword evidence="7 9" id="KW-0472">Membrane</keyword>
<dbReference type="STRING" id="1185766.SAMN05216224_103111"/>
<comment type="subcellular location">
    <subcellularLocation>
        <location evidence="1">Cell membrane</location>
        <topology evidence="1">Multi-pass membrane protein</topology>
    </subcellularLocation>
</comment>
<dbReference type="InterPro" id="IPR001851">
    <property type="entry name" value="ABC_transp_permease"/>
</dbReference>
<reference evidence="10 11" key="1">
    <citation type="submission" date="2014-03" db="EMBL/GenBank/DDBJ databases">
        <title>The draft genome sequence of Thioclava dalianensis DLFJ1-1.</title>
        <authorList>
            <person name="Lai Q."/>
            <person name="Shao Z."/>
        </authorList>
    </citation>
    <scope>NUCLEOTIDE SEQUENCE [LARGE SCALE GENOMIC DNA]</scope>
    <source>
        <strain evidence="10 11">DLFJ1-1</strain>
    </source>
</reference>
<dbReference type="AlphaFoldDB" id="A0A074U8Z4"/>
<dbReference type="PANTHER" id="PTHR11795:SF445">
    <property type="entry name" value="AMINO ACID ABC TRANSPORTER PERMEASE PROTEIN"/>
    <property type="match status" value="1"/>
</dbReference>
<evidence type="ECO:0000256" key="5">
    <source>
        <dbReference type="ARBA" id="ARBA00022970"/>
    </source>
</evidence>
<evidence type="ECO:0000256" key="4">
    <source>
        <dbReference type="ARBA" id="ARBA00022692"/>
    </source>
</evidence>
<dbReference type="PANTHER" id="PTHR11795">
    <property type="entry name" value="BRANCHED-CHAIN AMINO ACID TRANSPORT SYSTEM PERMEASE PROTEIN LIVH"/>
    <property type="match status" value="1"/>
</dbReference>
<keyword evidence="5" id="KW-0029">Amino-acid transport</keyword>
<sequence>MSLLIAIINGVMVGGLYGLFGLGLALAFGIMRVVNIAHGEFIVLGAYLGAALLSVMPLNIFVVVCLVAIIAFGVGWLLQFSLLNRLIGPNPVPAMIATMGLSIIIRNALVSVFGTDIRAIDLGSLQDAGITLFGVSIGILPLIIFAIAIVLFLAVGALMTRTTIGRAFRAAADDFEILETLGFDRRKVYASAMGLAIMLAAVAGLLLAVRSSFSPYSGVERLLISFEVVIIGGLGSLRGSLIAGIFLGVVQVVGLKLNPNSGPLFSHLAFLLILLVRHFDVTFLFARKKI</sequence>
<dbReference type="Pfam" id="PF02653">
    <property type="entry name" value="BPD_transp_2"/>
    <property type="match status" value="1"/>
</dbReference>
<evidence type="ECO:0000256" key="1">
    <source>
        <dbReference type="ARBA" id="ARBA00004651"/>
    </source>
</evidence>
<dbReference type="eggNOG" id="COG0559">
    <property type="taxonomic scope" value="Bacteria"/>
</dbReference>
<feature type="transmembrane region" description="Helical" evidence="9">
    <location>
        <begin position="6"/>
        <end position="29"/>
    </location>
</feature>
<dbReference type="GO" id="GO:0022857">
    <property type="term" value="F:transmembrane transporter activity"/>
    <property type="evidence" value="ECO:0007669"/>
    <property type="project" value="InterPro"/>
</dbReference>
<dbReference type="GO" id="GO:0005886">
    <property type="term" value="C:plasma membrane"/>
    <property type="evidence" value="ECO:0007669"/>
    <property type="project" value="UniProtKB-SubCell"/>
</dbReference>
<evidence type="ECO:0000256" key="2">
    <source>
        <dbReference type="ARBA" id="ARBA00022448"/>
    </source>
</evidence>
<feature type="transmembrane region" description="Helical" evidence="9">
    <location>
        <begin position="129"/>
        <end position="159"/>
    </location>
</feature>
<dbReference type="InterPro" id="IPR052157">
    <property type="entry name" value="BCAA_transport_permease"/>
</dbReference>
<keyword evidence="6 9" id="KW-1133">Transmembrane helix</keyword>
<feature type="transmembrane region" description="Helical" evidence="9">
    <location>
        <begin position="222"/>
        <end position="252"/>
    </location>
</feature>
<dbReference type="EMBL" id="JHEH01000003">
    <property type="protein sequence ID" value="KEP71152.1"/>
    <property type="molecule type" value="Genomic_DNA"/>
</dbReference>
<evidence type="ECO:0000256" key="9">
    <source>
        <dbReference type="SAM" id="Phobius"/>
    </source>
</evidence>
<feature type="transmembrane region" description="Helical" evidence="9">
    <location>
        <begin position="41"/>
        <end position="74"/>
    </location>
</feature>